<feature type="chain" id="PRO_5021976970" evidence="4">
    <location>
        <begin position="24"/>
        <end position="722"/>
    </location>
</feature>
<comment type="caution">
    <text evidence="8">The sequence shown here is derived from an EMBL/GenBank/DDBJ whole genome shotgun (WGS) entry which is preliminary data.</text>
</comment>
<dbReference type="CDD" id="cd13874">
    <property type="entry name" value="CuRO_2_CopA"/>
    <property type="match status" value="1"/>
</dbReference>
<dbReference type="GO" id="GO:0005507">
    <property type="term" value="F:copper ion binding"/>
    <property type="evidence" value="ECO:0007669"/>
    <property type="project" value="InterPro"/>
</dbReference>
<dbReference type="OrthoDB" id="9757546at2"/>
<dbReference type="InterPro" id="IPR008972">
    <property type="entry name" value="Cupredoxin"/>
</dbReference>
<dbReference type="Pfam" id="PF00394">
    <property type="entry name" value="Cu-oxidase"/>
    <property type="match status" value="1"/>
</dbReference>
<proteinExistence type="predicted"/>
<evidence type="ECO:0000313" key="9">
    <source>
        <dbReference type="Proteomes" id="UP000315648"/>
    </source>
</evidence>
<accession>A0A556QJP7</accession>
<name>A0A556QJP7_9BACT</name>
<evidence type="ECO:0000313" key="8">
    <source>
        <dbReference type="EMBL" id="TSJ76831.1"/>
    </source>
</evidence>
<dbReference type="InterPro" id="IPR045087">
    <property type="entry name" value="Cu-oxidase_fam"/>
</dbReference>
<feature type="domain" description="Plastocyanin-like" evidence="6">
    <location>
        <begin position="429"/>
        <end position="545"/>
    </location>
</feature>
<dbReference type="InterPro" id="IPR034282">
    <property type="entry name" value="CuRO_2_CopA"/>
</dbReference>
<keyword evidence="3" id="KW-0186">Copper</keyword>
<dbReference type="SUPFAM" id="SSF56935">
    <property type="entry name" value="Porins"/>
    <property type="match status" value="1"/>
</dbReference>
<evidence type="ECO:0000256" key="4">
    <source>
        <dbReference type="SAM" id="SignalP"/>
    </source>
</evidence>
<feature type="signal peptide" evidence="4">
    <location>
        <begin position="1"/>
        <end position="23"/>
    </location>
</feature>
<dbReference type="InterPro" id="IPR002355">
    <property type="entry name" value="Cu_oxidase_Cu_BS"/>
</dbReference>
<dbReference type="Pfam" id="PF07731">
    <property type="entry name" value="Cu-oxidase_2"/>
    <property type="match status" value="1"/>
</dbReference>
<dbReference type="Gene3D" id="2.60.40.420">
    <property type="entry name" value="Cupredoxins - blue copper proteins"/>
    <property type="match status" value="3"/>
</dbReference>
<dbReference type="AlphaFoldDB" id="A0A556QJP7"/>
<evidence type="ECO:0000259" key="5">
    <source>
        <dbReference type="Pfam" id="PF00394"/>
    </source>
</evidence>
<dbReference type="CDD" id="cd13896">
    <property type="entry name" value="CuRO_3_CopA"/>
    <property type="match status" value="1"/>
</dbReference>
<dbReference type="PANTHER" id="PTHR11709:SF394">
    <property type="entry name" value="FI03373P-RELATED"/>
    <property type="match status" value="1"/>
</dbReference>
<gene>
    <name evidence="8" type="ORF">FPL22_11970</name>
</gene>
<dbReference type="RefSeq" id="WP_144230639.1">
    <property type="nucleotide sequence ID" value="NZ_CBCRVV010000017.1"/>
</dbReference>
<reference evidence="8 9" key="1">
    <citation type="submission" date="2019-07" db="EMBL/GenBank/DDBJ databases">
        <title>Description of 53C-WASEF.</title>
        <authorList>
            <person name="Pitt A."/>
            <person name="Hahn M.W."/>
        </authorList>
    </citation>
    <scope>NUCLEOTIDE SEQUENCE [LARGE SCALE GENOMIC DNA]</scope>
    <source>
        <strain evidence="8 9">53C-WASEF</strain>
    </source>
</reference>
<feature type="domain" description="Plastocyanin-like" evidence="5">
    <location>
        <begin position="190"/>
        <end position="345"/>
    </location>
</feature>
<keyword evidence="9" id="KW-1185">Reference proteome</keyword>
<evidence type="ECO:0000259" key="7">
    <source>
        <dbReference type="Pfam" id="PF07732"/>
    </source>
</evidence>
<dbReference type="InterPro" id="IPR001117">
    <property type="entry name" value="Cu-oxidase_2nd"/>
</dbReference>
<dbReference type="SUPFAM" id="SSF49503">
    <property type="entry name" value="Cupredoxins"/>
    <property type="match status" value="3"/>
</dbReference>
<organism evidence="8 9">
    <name type="scientific">Rariglobus hedericola</name>
    <dbReference type="NCBI Taxonomy" id="2597822"/>
    <lineage>
        <taxon>Bacteria</taxon>
        <taxon>Pseudomonadati</taxon>
        <taxon>Verrucomicrobiota</taxon>
        <taxon>Opitutia</taxon>
        <taxon>Opitutales</taxon>
        <taxon>Opitutaceae</taxon>
        <taxon>Rariglobus</taxon>
    </lineage>
</organism>
<dbReference type="InterPro" id="IPR011706">
    <property type="entry name" value="Cu-oxidase_C"/>
</dbReference>
<evidence type="ECO:0000256" key="3">
    <source>
        <dbReference type="ARBA" id="ARBA00023008"/>
    </source>
</evidence>
<keyword evidence="4" id="KW-0732">Signal</keyword>
<keyword evidence="1" id="KW-0479">Metal-binding</keyword>
<protein>
    <submittedName>
        <fullName evidence="8">Copper oxidase</fullName>
    </submittedName>
</protein>
<evidence type="ECO:0000256" key="1">
    <source>
        <dbReference type="ARBA" id="ARBA00022723"/>
    </source>
</evidence>
<dbReference type="GO" id="GO:0016491">
    <property type="term" value="F:oxidoreductase activity"/>
    <property type="evidence" value="ECO:0007669"/>
    <property type="project" value="UniProtKB-KW"/>
</dbReference>
<dbReference type="InterPro" id="IPR034279">
    <property type="entry name" value="CuRO_3_CopA"/>
</dbReference>
<feature type="domain" description="Plastocyanin-like" evidence="7">
    <location>
        <begin position="61"/>
        <end position="173"/>
    </location>
</feature>
<dbReference type="EMBL" id="VMBG01000002">
    <property type="protein sequence ID" value="TSJ76831.1"/>
    <property type="molecule type" value="Genomic_DNA"/>
</dbReference>
<dbReference type="PROSITE" id="PS00080">
    <property type="entry name" value="MULTICOPPER_OXIDASE2"/>
    <property type="match status" value="1"/>
</dbReference>
<keyword evidence="2" id="KW-0560">Oxidoreductase</keyword>
<dbReference type="Proteomes" id="UP000315648">
    <property type="component" value="Unassembled WGS sequence"/>
</dbReference>
<sequence length="722" mass="79487">MRALRFLALLGTSVLLTASVAHACNVCGGKGKASRFAAAEAAPKASQLFPNAPVVEYSLDIAETTLSPAGKLVRALTLNGSTPGPVLRFHEGDVARIHVNNRLAREETSVHWHGLLVPNLEDGVPYLTTPPILPGQSRTFEFHLKQAGTYWYHSHTGLQEQRGVYGSIVIEPRTGSPARTDLPRIDREEVLVLSDWTNENPSEVIRSLLRRSDWYALRKGTAQSLLGAFRAGHLKDYLHRERARLPAMDVSDVAYDAFLINGRPLQHLAARPGETIRLRVINAAASTYFYLNSATGPLTIIAADGIDVRPIQQNRLLIGMAETYDVLVTVPADGAWEIRATSQDNSGHASLLLGDIAATAPHVAPAPGPLEIYSMDMALSAMLDDLDESGDLTDAEALAGEADRPLPPYKRLHATAPTTLPAGAPVRELTLKLTGDMQRYLWSLNGQTMAENSTIPVKKGEVLRLVLVNNTMMHHPMHLHGHFFRLLMPDAGDPAYSPLKHTVDVPPMSRRVIEFYANEDKDWLLHCHLLYHMMSGMARAVSYDNQGSDHQPALGEHGMDHPFFWFDGTLQSQMSTGLATLQRGRENLNLAWESGWGRVDRAEYEIDATYSHYFNPRWTVFGGYRLTDIPDGHDAVIAGATYTLPYLVNATATLQSNGDARLGLAKTIPLTARLGLIVRADYDTAQDFSWMTGLTYTLTKQFSLIGSYDSDYGAGAGFFFRF</sequence>
<dbReference type="InterPro" id="IPR011707">
    <property type="entry name" value="Cu-oxidase-like_N"/>
</dbReference>
<dbReference type="PANTHER" id="PTHR11709">
    <property type="entry name" value="MULTI-COPPER OXIDASE"/>
    <property type="match status" value="1"/>
</dbReference>
<evidence type="ECO:0000259" key="6">
    <source>
        <dbReference type="Pfam" id="PF07731"/>
    </source>
</evidence>
<dbReference type="Pfam" id="PF07732">
    <property type="entry name" value="Cu-oxidase_3"/>
    <property type="match status" value="1"/>
</dbReference>
<evidence type="ECO:0000256" key="2">
    <source>
        <dbReference type="ARBA" id="ARBA00023002"/>
    </source>
</evidence>